<comment type="caution">
    <text evidence="1">The sequence shown here is derived from an EMBL/GenBank/DDBJ whole genome shotgun (WGS) entry which is preliminary data.</text>
</comment>
<evidence type="ECO:0000313" key="1">
    <source>
        <dbReference type="EMBL" id="EHT9941657.1"/>
    </source>
</evidence>
<feature type="non-terminal residue" evidence="1">
    <location>
        <position position="63"/>
    </location>
</feature>
<dbReference type="AlphaFoldDB" id="A0AAD2SKE0"/>
<reference evidence="1" key="1">
    <citation type="submission" date="2021-07" db="EMBL/GenBank/DDBJ databases">
        <authorList>
            <consortium name="Clinical and Environmental Microbiology Branch: Whole genome sequencing antimicrobial resistance pathogens in the healthcare setting"/>
        </authorList>
    </citation>
    <scope>NUCLEOTIDE SEQUENCE</scope>
    <source>
        <strain evidence="1">2021DK-00049</strain>
    </source>
</reference>
<sequence>MNKSQPFRLSRIFIALVATTGILVSPVFASESSQPASQYTKQQNQRYLTSLPFADRQDFDDAQ</sequence>
<accession>A0AAD2SKE0</accession>
<gene>
    <name evidence="1" type="ORF">KY227_004813</name>
</gene>
<protein>
    <submittedName>
        <fullName evidence="1">Uncharacterized protein</fullName>
    </submittedName>
</protein>
<organism evidence="1">
    <name type="scientific">Citrobacter freundii</name>
    <dbReference type="NCBI Taxonomy" id="546"/>
    <lineage>
        <taxon>Bacteria</taxon>
        <taxon>Pseudomonadati</taxon>
        <taxon>Pseudomonadota</taxon>
        <taxon>Gammaproteobacteria</taxon>
        <taxon>Enterobacterales</taxon>
        <taxon>Enterobacteriaceae</taxon>
        <taxon>Citrobacter</taxon>
        <taxon>Citrobacter freundii complex</taxon>
    </lineage>
</organism>
<dbReference type="EMBL" id="ABBJDF010000036">
    <property type="protein sequence ID" value="EHT9941657.1"/>
    <property type="molecule type" value="Genomic_DNA"/>
</dbReference>
<proteinExistence type="predicted"/>
<name>A0AAD2SKE0_CITFR</name>